<dbReference type="Proteomes" id="UP001266305">
    <property type="component" value="Unassembled WGS sequence"/>
</dbReference>
<accession>A0ABQ9VCX5</accession>
<name>A0ABQ9VCX5_SAGOE</name>
<organism evidence="2 3">
    <name type="scientific">Saguinus oedipus</name>
    <name type="common">Cotton-top tamarin</name>
    <name type="synonym">Oedipomidas oedipus</name>
    <dbReference type="NCBI Taxonomy" id="9490"/>
    <lineage>
        <taxon>Eukaryota</taxon>
        <taxon>Metazoa</taxon>
        <taxon>Chordata</taxon>
        <taxon>Craniata</taxon>
        <taxon>Vertebrata</taxon>
        <taxon>Euteleostomi</taxon>
        <taxon>Mammalia</taxon>
        <taxon>Eutheria</taxon>
        <taxon>Euarchontoglires</taxon>
        <taxon>Primates</taxon>
        <taxon>Haplorrhini</taxon>
        <taxon>Platyrrhini</taxon>
        <taxon>Cebidae</taxon>
        <taxon>Callitrichinae</taxon>
        <taxon>Saguinus</taxon>
    </lineage>
</organism>
<sequence>MGGKTLDKYMNTSGEEWHKQVTKLRTSELSRERQNPTVIKRGLYVDGSQAVRKALEGALESLQTLGQAEALDKICEVDLVVSLNIPFETLKDRLSRRWIHPPSGRVYNLDFNPPHVHVNLYGNITLEYTENYFKGLRMASQLLGAIVSVKSQ</sequence>
<dbReference type="InterPro" id="IPR027417">
    <property type="entry name" value="P-loop_NTPase"/>
</dbReference>
<dbReference type="Gene3D" id="3.40.50.300">
    <property type="entry name" value="P-loop containing nucleotide triphosphate hydrolases"/>
    <property type="match status" value="1"/>
</dbReference>
<evidence type="ECO:0000259" key="1">
    <source>
        <dbReference type="Pfam" id="PF05191"/>
    </source>
</evidence>
<keyword evidence="3" id="KW-1185">Reference proteome</keyword>
<reference evidence="2 3" key="1">
    <citation type="submission" date="2023-05" db="EMBL/GenBank/DDBJ databases">
        <title>B98-5 Cell Line De Novo Hybrid Assembly: An Optical Mapping Approach.</title>
        <authorList>
            <person name="Kananen K."/>
            <person name="Auerbach J.A."/>
            <person name="Kautto E."/>
            <person name="Blachly J.S."/>
        </authorList>
    </citation>
    <scope>NUCLEOTIDE SEQUENCE [LARGE SCALE GENOMIC DNA]</scope>
    <source>
        <strain evidence="2">B95-8</strain>
        <tissue evidence="2">Cell line</tissue>
    </source>
</reference>
<evidence type="ECO:0000313" key="2">
    <source>
        <dbReference type="EMBL" id="KAK2107208.1"/>
    </source>
</evidence>
<dbReference type="InterPro" id="IPR007862">
    <property type="entry name" value="Adenylate_kinase_lid-dom"/>
</dbReference>
<proteinExistence type="predicted"/>
<evidence type="ECO:0000313" key="3">
    <source>
        <dbReference type="Proteomes" id="UP001266305"/>
    </source>
</evidence>
<comment type="caution">
    <text evidence="2">The sequence shown here is derived from an EMBL/GenBank/DDBJ whole genome shotgun (WGS) entry which is preliminary data.</text>
</comment>
<protein>
    <recommendedName>
        <fullName evidence="1">Adenylate kinase active site lid domain-containing protein</fullName>
    </recommendedName>
</protein>
<feature type="domain" description="Adenylate kinase active site lid" evidence="1">
    <location>
        <begin position="97"/>
        <end position="116"/>
    </location>
</feature>
<dbReference type="EMBL" id="JASSZA010000007">
    <property type="protein sequence ID" value="KAK2107208.1"/>
    <property type="molecule type" value="Genomic_DNA"/>
</dbReference>
<dbReference type="Pfam" id="PF05191">
    <property type="entry name" value="ADK_lid"/>
    <property type="match status" value="1"/>
</dbReference>
<gene>
    <name evidence="2" type="ORF">P7K49_016722</name>
</gene>